<protein>
    <recommendedName>
        <fullName evidence="4">Transporter</fullName>
    </recommendedName>
</protein>
<keyword evidence="3" id="KW-1185">Reference proteome</keyword>
<dbReference type="Proteomes" id="UP001354989">
    <property type="component" value="Plasmid pPP6"/>
</dbReference>
<accession>A0ABN6LKI4</accession>
<feature type="signal peptide" evidence="1">
    <location>
        <begin position="1"/>
        <end position="30"/>
    </location>
</feature>
<organism evidence="2 3">
    <name type="scientific">Persicobacter psychrovividus</name>
    <dbReference type="NCBI Taxonomy" id="387638"/>
    <lineage>
        <taxon>Bacteria</taxon>
        <taxon>Pseudomonadati</taxon>
        <taxon>Bacteroidota</taxon>
        <taxon>Cytophagia</taxon>
        <taxon>Cytophagales</taxon>
        <taxon>Persicobacteraceae</taxon>
        <taxon>Persicobacter</taxon>
    </lineage>
</organism>
<dbReference type="RefSeq" id="WP_338399405.1">
    <property type="nucleotide sequence ID" value="NZ_AP025298.1"/>
</dbReference>
<feature type="chain" id="PRO_5045311583" description="Transporter" evidence="1">
    <location>
        <begin position="31"/>
        <end position="324"/>
    </location>
</feature>
<name>A0ABN6LKI4_9BACT</name>
<geneLocation type="plasmid" evidence="2 3">
    <name>pPP6</name>
</geneLocation>
<sequence>MNLSTIKFNKLLRGGFFLLTALLLSVPAMAQEEAAESQDNDEERIAKELANPNTTLGTFAVPIDFIQYSGTLNGANQQFGVVANFQPSLPIPLSPGLNLFVRPLIPLVISQPVYGDGGFEQKGVNLGNISADIAIGKTWSSKTITIAGVFGGFPTATDEQLRSKFTTMGPEFMVAQIFKWGVAGVMINHAWSLNTLDPVEATQMGMHSPLNMGLAMSAGMGSPMLPASMNGERASITAGQYFYTVNLKNGWQIQGQPTFAYNHNGAKGSRLTLPVGTGVNKVTRIGKMPIRLSVQYWHYVAAPEGFGPKGQIRFQIAPVIPLPW</sequence>
<evidence type="ECO:0000313" key="3">
    <source>
        <dbReference type="Proteomes" id="UP001354989"/>
    </source>
</evidence>
<keyword evidence="1" id="KW-0732">Signal</keyword>
<dbReference type="EMBL" id="AP025298">
    <property type="protein sequence ID" value="BDD02117.1"/>
    <property type="molecule type" value="Genomic_DNA"/>
</dbReference>
<gene>
    <name evidence="2" type="ORF">PEPS_43970</name>
</gene>
<reference evidence="2 3" key="1">
    <citation type="submission" date="2021-12" db="EMBL/GenBank/DDBJ databases">
        <title>Genome sequencing of bacteria with rrn-lacking chromosome and rrn-plasmid.</title>
        <authorList>
            <person name="Anda M."/>
            <person name="Iwasaki W."/>
        </authorList>
    </citation>
    <scope>NUCLEOTIDE SEQUENCE [LARGE SCALE GENOMIC DNA]</scope>
    <source>
        <strain evidence="2 3">NBRC 101262</strain>
        <plasmid evidence="2 3">pPP6</plasmid>
    </source>
</reference>
<proteinExistence type="predicted"/>
<evidence type="ECO:0000313" key="2">
    <source>
        <dbReference type="EMBL" id="BDD02117.1"/>
    </source>
</evidence>
<evidence type="ECO:0000256" key="1">
    <source>
        <dbReference type="SAM" id="SignalP"/>
    </source>
</evidence>
<evidence type="ECO:0008006" key="4">
    <source>
        <dbReference type="Google" id="ProtNLM"/>
    </source>
</evidence>
<keyword evidence="2" id="KW-0614">Plasmid</keyword>